<feature type="chain" id="PRO_5021474348" description="Spexin hormone" evidence="6">
    <location>
        <begin position="25"/>
        <end position="88"/>
    </location>
</feature>
<dbReference type="STRING" id="29139.ENSVURP00010021493"/>
<dbReference type="PANTHER" id="PTHR28590">
    <property type="entry name" value="SPEXIN"/>
    <property type="match status" value="1"/>
</dbReference>
<accession>A0A4X2LC08</accession>
<evidence type="ECO:0000256" key="4">
    <source>
        <dbReference type="ARBA" id="ARBA00022702"/>
    </source>
</evidence>
<protein>
    <recommendedName>
        <fullName evidence="9">Spexin hormone</fullName>
    </recommendedName>
</protein>
<evidence type="ECO:0008006" key="9">
    <source>
        <dbReference type="Google" id="ProtNLM"/>
    </source>
</evidence>
<sequence>GIQSLKASGLALLLAVSFISLSCCAPQRLFERRNWTPQAILYLKGTQGRQFISEENQRKDLYNRLQLAKEINLDQSRFLEDNLLNWRK</sequence>
<dbReference type="InterPro" id="IPR028126">
    <property type="entry name" value="Spexin"/>
</dbReference>
<reference evidence="8" key="1">
    <citation type="submission" date="2018-12" db="EMBL/GenBank/DDBJ databases">
        <authorList>
            <person name="Yazar S."/>
        </authorList>
    </citation>
    <scope>NUCLEOTIDE SEQUENCE [LARGE SCALE GENOMIC DNA]</scope>
</reference>
<dbReference type="GO" id="GO:0005615">
    <property type="term" value="C:extracellular space"/>
    <property type="evidence" value="ECO:0007669"/>
    <property type="project" value="TreeGrafter"/>
</dbReference>
<evidence type="ECO:0000256" key="2">
    <source>
        <dbReference type="ARBA" id="ARBA00006687"/>
    </source>
</evidence>
<comment type="similarity">
    <text evidence="2">Belongs to the spexin family.</text>
</comment>
<dbReference type="Pfam" id="PF15171">
    <property type="entry name" value="Spexin"/>
    <property type="match status" value="1"/>
</dbReference>
<evidence type="ECO:0000313" key="8">
    <source>
        <dbReference type="Proteomes" id="UP000314987"/>
    </source>
</evidence>
<keyword evidence="5 6" id="KW-0732">Signal</keyword>
<keyword evidence="3" id="KW-0964">Secreted</keyword>
<name>A0A4X2LC08_VOMUR</name>
<evidence type="ECO:0000256" key="6">
    <source>
        <dbReference type="SAM" id="SignalP"/>
    </source>
</evidence>
<reference evidence="7" key="2">
    <citation type="submission" date="2025-08" db="UniProtKB">
        <authorList>
            <consortium name="Ensembl"/>
        </authorList>
    </citation>
    <scope>IDENTIFICATION</scope>
</reference>
<evidence type="ECO:0000256" key="1">
    <source>
        <dbReference type="ARBA" id="ARBA00004613"/>
    </source>
</evidence>
<comment type="subcellular location">
    <subcellularLocation>
        <location evidence="1">Secreted</location>
    </subcellularLocation>
</comment>
<proteinExistence type="inferred from homology"/>
<dbReference type="OMA" id="SHSWCAP"/>
<dbReference type="Proteomes" id="UP000314987">
    <property type="component" value="Unassembled WGS sequence"/>
</dbReference>
<feature type="signal peptide" evidence="6">
    <location>
        <begin position="1"/>
        <end position="24"/>
    </location>
</feature>
<dbReference type="Ensembl" id="ENSVURT00010024476.1">
    <property type="protein sequence ID" value="ENSVURP00010021493.1"/>
    <property type="gene ID" value="ENSVURG00010016461.1"/>
</dbReference>
<dbReference type="AlphaFoldDB" id="A0A4X2LC08"/>
<evidence type="ECO:0000313" key="7">
    <source>
        <dbReference type="Ensembl" id="ENSVURP00010021493.1"/>
    </source>
</evidence>
<evidence type="ECO:0000256" key="3">
    <source>
        <dbReference type="ARBA" id="ARBA00022525"/>
    </source>
</evidence>
<dbReference type="PANTHER" id="PTHR28590:SF1">
    <property type="entry name" value="SPEXIN"/>
    <property type="match status" value="1"/>
</dbReference>
<dbReference type="GO" id="GO:0005737">
    <property type="term" value="C:cytoplasm"/>
    <property type="evidence" value="ECO:0007669"/>
    <property type="project" value="TreeGrafter"/>
</dbReference>
<dbReference type="GO" id="GO:1904306">
    <property type="term" value="P:positive regulation of gastro-intestinal system smooth muscle contraction"/>
    <property type="evidence" value="ECO:0007669"/>
    <property type="project" value="TreeGrafter"/>
</dbReference>
<dbReference type="GeneTree" id="ENSGT00390000012501"/>
<keyword evidence="4" id="KW-0372">Hormone</keyword>
<evidence type="ECO:0000256" key="5">
    <source>
        <dbReference type="ARBA" id="ARBA00022729"/>
    </source>
</evidence>
<reference evidence="7" key="3">
    <citation type="submission" date="2025-09" db="UniProtKB">
        <authorList>
            <consortium name="Ensembl"/>
        </authorList>
    </citation>
    <scope>IDENTIFICATION</scope>
</reference>
<dbReference type="GO" id="GO:0005184">
    <property type="term" value="F:neuropeptide hormone activity"/>
    <property type="evidence" value="ECO:0007669"/>
    <property type="project" value="InterPro"/>
</dbReference>
<organism evidence="7 8">
    <name type="scientific">Vombatus ursinus</name>
    <name type="common">Common wombat</name>
    <dbReference type="NCBI Taxonomy" id="29139"/>
    <lineage>
        <taxon>Eukaryota</taxon>
        <taxon>Metazoa</taxon>
        <taxon>Chordata</taxon>
        <taxon>Craniata</taxon>
        <taxon>Vertebrata</taxon>
        <taxon>Euteleostomi</taxon>
        <taxon>Mammalia</taxon>
        <taxon>Metatheria</taxon>
        <taxon>Diprotodontia</taxon>
        <taxon>Vombatidae</taxon>
        <taxon>Vombatus</taxon>
    </lineage>
</organism>
<keyword evidence="8" id="KW-1185">Reference proteome</keyword>